<keyword evidence="4" id="KW-1185">Reference proteome</keyword>
<reference evidence="3" key="1">
    <citation type="journal article" date="2023" name="Plant J.">
        <title>Genome sequences and population genomics provide insights into the demographic history, inbreeding, and mutation load of two 'living fossil' tree species of Dipteronia.</title>
        <authorList>
            <person name="Feng Y."/>
            <person name="Comes H.P."/>
            <person name="Chen J."/>
            <person name="Zhu S."/>
            <person name="Lu R."/>
            <person name="Zhang X."/>
            <person name="Li P."/>
            <person name="Qiu J."/>
            <person name="Olsen K.M."/>
            <person name="Qiu Y."/>
        </authorList>
    </citation>
    <scope>NUCLEOTIDE SEQUENCE</scope>
    <source>
        <strain evidence="3">KIB01</strain>
    </source>
</reference>
<evidence type="ECO:0000256" key="1">
    <source>
        <dbReference type="ARBA" id="ARBA00008270"/>
    </source>
</evidence>
<proteinExistence type="inferred from homology"/>
<organism evidence="3 4">
    <name type="scientific">Dipteronia dyeriana</name>
    <dbReference type="NCBI Taxonomy" id="168575"/>
    <lineage>
        <taxon>Eukaryota</taxon>
        <taxon>Viridiplantae</taxon>
        <taxon>Streptophyta</taxon>
        <taxon>Embryophyta</taxon>
        <taxon>Tracheophyta</taxon>
        <taxon>Spermatophyta</taxon>
        <taxon>Magnoliopsida</taxon>
        <taxon>eudicotyledons</taxon>
        <taxon>Gunneridae</taxon>
        <taxon>Pentapetalae</taxon>
        <taxon>rosids</taxon>
        <taxon>malvids</taxon>
        <taxon>Sapindales</taxon>
        <taxon>Sapindaceae</taxon>
        <taxon>Hippocastanoideae</taxon>
        <taxon>Acereae</taxon>
        <taxon>Dipteronia</taxon>
    </lineage>
</organism>
<dbReference type="Pfam" id="PF02567">
    <property type="entry name" value="PhzC-PhzF"/>
    <property type="match status" value="1"/>
</dbReference>
<dbReference type="Gene3D" id="3.10.310.10">
    <property type="entry name" value="Diaminopimelate Epimerase, Chain A, domain 1"/>
    <property type="match status" value="1"/>
</dbReference>
<dbReference type="PANTHER" id="PTHR13774">
    <property type="entry name" value="PHENAZINE BIOSYNTHESIS PROTEIN"/>
    <property type="match status" value="1"/>
</dbReference>
<gene>
    <name evidence="3" type="ORF">Ddye_024682</name>
</gene>
<comment type="caution">
    <text evidence="3">The sequence shown here is derived from an EMBL/GenBank/DDBJ whole genome shotgun (WGS) entry which is preliminary data.</text>
</comment>
<dbReference type="GO" id="GO:0016853">
    <property type="term" value="F:isomerase activity"/>
    <property type="evidence" value="ECO:0007669"/>
    <property type="project" value="UniProtKB-KW"/>
</dbReference>
<dbReference type="InterPro" id="IPR003719">
    <property type="entry name" value="Phenazine_PhzF-like"/>
</dbReference>
<dbReference type="Proteomes" id="UP001280121">
    <property type="component" value="Unassembled WGS sequence"/>
</dbReference>
<dbReference type="AlphaFoldDB" id="A0AAD9TWB0"/>
<dbReference type="GO" id="GO:0005737">
    <property type="term" value="C:cytoplasm"/>
    <property type="evidence" value="ECO:0007669"/>
    <property type="project" value="TreeGrafter"/>
</dbReference>
<evidence type="ECO:0000313" key="3">
    <source>
        <dbReference type="EMBL" id="KAK2642919.1"/>
    </source>
</evidence>
<evidence type="ECO:0000256" key="2">
    <source>
        <dbReference type="ARBA" id="ARBA00023235"/>
    </source>
</evidence>
<protein>
    <submittedName>
        <fullName evidence="3">Uncharacterized protein</fullName>
    </submittedName>
</protein>
<sequence>MSAHLAHVDAFTNSTFKRNPTVVCLLEEDKDDAYEFNISQTCYLTRIDDQPDSNPSFRLRWFTSVAEICFVFINGR</sequence>
<evidence type="ECO:0000313" key="4">
    <source>
        <dbReference type="Proteomes" id="UP001280121"/>
    </source>
</evidence>
<dbReference type="PANTHER" id="PTHR13774:SF17">
    <property type="entry name" value="PHENAZINE BIOSYNTHESIS-LIKE DOMAIN-CONTAINING PROTEIN"/>
    <property type="match status" value="1"/>
</dbReference>
<dbReference type="SUPFAM" id="SSF54506">
    <property type="entry name" value="Diaminopimelate epimerase-like"/>
    <property type="match status" value="1"/>
</dbReference>
<dbReference type="EMBL" id="JANJYI010000007">
    <property type="protein sequence ID" value="KAK2642919.1"/>
    <property type="molecule type" value="Genomic_DNA"/>
</dbReference>
<accession>A0AAD9TWB0</accession>
<keyword evidence="2" id="KW-0413">Isomerase</keyword>
<comment type="similarity">
    <text evidence="1">Belongs to the PhzF family.</text>
</comment>
<name>A0AAD9TWB0_9ROSI</name>